<keyword evidence="2" id="KW-1185">Reference proteome</keyword>
<dbReference type="AlphaFoldDB" id="A0A9N9J877"/>
<organism evidence="1 2">
    <name type="scientific">Cetraspora pellucida</name>
    <dbReference type="NCBI Taxonomy" id="1433469"/>
    <lineage>
        <taxon>Eukaryota</taxon>
        <taxon>Fungi</taxon>
        <taxon>Fungi incertae sedis</taxon>
        <taxon>Mucoromycota</taxon>
        <taxon>Glomeromycotina</taxon>
        <taxon>Glomeromycetes</taxon>
        <taxon>Diversisporales</taxon>
        <taxon>Gigasporaceae</taxon>
        <taxon>Cetraspora</taxon>
    </lineage>
</organism>
<proteinExistence type="predicted"/>
<accession>A0A9N9J877</accession>
<sequence length="202" mass="22889">MSQGQVEHLNQTVECGFTKMFWNEDLHLQNVNWKDYLLKFVFSYNTIQHSVNEKISCEVLFGYKLLDITNHLKKVSTLHDQVNKQLDKSRKQMQKHSSVHHHNNLYKPYQLVAIAPNTNMNPTTQKRKLQTNFKNIGTIVGIINNNKTIVVETSNTVSPMLATLPLLVTSPLLDISLLSVTSPSLAESSLLAALSLLFVPSF</sequence>
<evidence type="ECO:0000313" key="1">
    <source>
        <dbReference type="EMBL" id="CAG8770237.1"/>
    </source>
</evidence>
<reference evidence="1" key="1">
    <citation type="submission" date="2021-06" db="EMBL/GenBank/DDBJ databases">
        <authorList>
            <person name="Kallberg Y."/>
            <person name="Tangrot J."/>
            <person name="Rosling A."/>
        </authorList>
    </citation>
    <scope>NUCLEOTIDE SEQUENCE</scope>
    <source>
        <strain evidence="1">FL966</strain>
    </source>
</reference>
<dbReference type="InterPro" id="IPR036397">
    <property type="entry name" value="RNaseH_sf"/>
</dbReference>
<gene>
    <name evidence="1" type="ORF">CPELLU_LOCUS15830</name>
</gene>
<dbReference type="Proteomes" id="UP000789759">
    <property type="component" value="Unassembled WGS sequence"/>
</dbReference>
<evidence type="ECO:0000313" key="2">
    <source>
        <dbReference type="Proteomes" id="UP000789759"/>
    </source>
</evidence>
<protein>
    <submittedName>
        <fullName evidence="1">5220_t:CDS:1</fullName>
    </submittedName>
</protein>
<dbReference type="OrthoDB" id="2421351at2759"/>
<name>A0A9N9J877_9GLOM</name>
<dbReference type="EMBL" id="CAJVQA010021681">
    <property type="protein sequence ID" value="CAG8770237.1"/>
    <property type="molecule type" value="Genomic_DNA"/>
</dbReference>
<comment type="caution">
    <text evidence="1">The sequence shown here is derived from an EMBL/GenBank/DDBJ whole genome shotgun (WGS) entry which is preliminary data.</text>
</comment>
<dbReference type="Gene3D" id="3.30.420.10">
    <property type="entry name" value="Ribonuclease H-like superfamily/Ribonuclease H"/>
    <property type="match status" value="1"/>
</dbReference>
<dbReference type="GO" id="GO:0003676">
    <property type="term" value="F:nucleic acid binding"/>
    <property type="evidence" value="ECO:0007669"/>
    <property type="project" value="InterPro"/>
</dbReference>